<dbReference type="OrthoDB" id="348976at2759"/>
<evidence type="ECO:0000313" key="1">
    <source>
        <dbReference type="EMBL" id="KAG5191750.1"/>
    </source>
</evidence>
<dbReference type="InterPro" id="IPR029058">
    <property type="entry name" value="AB_hydrolase_fold"/>
</dbReference>
<dbReference type="Proteomes" id="UP000664859">
    <property type="component" value="Unassembled WGS sequence"/>
</dbReference>
<dbReference type="Gene3D" id="3.40.50.1820">
    <property type="entry name" value="alpha/beta hydrolase"/>
    <property type="match status" value="1"/>
</dbReference>
<keyword evidence="2" id="KW-1185">Reference proteome</keyword>
<proteinExistence type="predicted"/>
<sequence length="290" mass="31116">MIDVFNAWRRCAVRRAQSLSIPEDYADMIDVFNARGHQVYGAQLQRVGWILGLLPSALTLDYFKGTLQPSKTLKFYYDAIDKGLESLKAQHPDEPFHLVGHSIGGWVARGWLSERASAADRARVLSLTTLGTPNREPPPDSPLAKVDQTRGLLKFINENFPAGSVPGVKYTSVVGTGTLARFPSLDVQEMLAAISYLPLGGAPDGLGDGIVPWRAGIMDGSESIILPDAKHSGFVPTAGRAIPLDVEWYGDAATVERWGVVLDAAEAEAAARAAAASPKPRGGIFGALLR</sequence>
<dbReference type="AlphaFoldDB" id="A0A835ZI81"/>
<accession>A0A835ZI81</accession>
<dbReference type="PANTHER" id="PTHR47909:SF2">
    <property type="entry name" value="GPI INOSITOL-DEACYLASE"/>
    <property type="match status" value="1"/>
</dbReference>
<dbReference type="SUPFAM" id="SSF53474">
    <property type="entry name" value="alpha/beta-Hydrolases"/>
    <property type="match status" value="1"/>
</dbReference>
<comment type="caution">
    <text evidence="1">The sequence shown here is derived from an EMBL/GenBank/DDBJ whole genome shotgun (WGS) entry which is preliminary data.</text>
</comment>
<evidence type="ECO:0000313" key="2">
    <source>
        <dbReference type="Proteomes" id="UP000664859"/>
    </source>
</evidence>
<dbReference type="PANTHER" id="PTHR47909">
    <property type="entry name" value="ALPHA/BETA-HYDROLASES SUPERFAMILY PROTEIN"/>
    <property type="match status" value="1"/>
</dbReference>
<gene>
    <name evidence="1" type="ORF">JKP88DRAFT_295255</name>
</gene>
<organism evidence="1 2">
    <name type="scientific">Tribonema minus</name>
    <dbReference type="NCBI Taxonomy" id="303371"/>
    <lineage>
        <taxon>Eukaryota</taxon>
        <taxon>Sar</taxon>
        <taxon>Stramenopiles</taxon>
        <taxon>Ochrophyta</taxon>
        <taxon>PX clade</taxon>
        <taxon>Xanthophyceae</taxon>
        <taxon>Tribonematales</taxon>
        <taxon>Tribonemataceae</taxon>
        <taxon>Tribonema</taxon>
    </lineage>
</organism>
<name>A0A835ZI81_9STRA</name>
<dbReference type="EMBL" id="JAFCMP010000015">
    <property type="protein sequence ID" value="KAG5191750.1"/>
    <property type="molecule type" value="Genomic_DNA"/>
</dbReference>
<reference evidence="1" key="1">
    <citation type="submission" date="2021-02" db="EMBL/GenBank/DDBJ databases">
        <title>First Annotated Genome of the Yellow-green Alga Tribonema minus.</title>
        <authorList>
            <person name="Mahan K.M."/>
        </authorList>
    </citation>
    <scope>NUCLEOTIDE SEQUENCE</scope>
    <source>
        <strain evidence="1">UTEX B ZZ1240</strain>
    </source>
</reference>
<protein>
    <submittedName>
        <fullName evidence="1">Uncharacterized protein</fullName>
    </submittedName>
</protein>